<comment type="caution">
    <text evidence="4">The sequence shown here is derived from an EMBL/GenBank/DDBJ whole genome shotgun (WGS) entry which is preliminary data.</text>
</comment>
<dbReference type="GO" id="GO:0032259">
    <property type="term" value="P:methylation"/>
    <property type="evidence" value="ECO:0007669"/>
    <property type="project" value="UniProtKB-KW"/>
</dbReference>
<dbReference type="InterPro" id="IPR029063">
    <property type="entry name" value="SAM-dependent_MTases_sf"/>
</dbReference>
<comment type="catalytic activity">
    <reaction evidence="3">
        <text>carboxy-S-adenosyl-L-methionine + 5-hydroxyuridine(34) in tRNA = 5-carboxymethoxyuridine(34) in tRNA + S-adenosyl-L-homocysteine + H(+)</text>
        <dbReference type="Rhea" id="RHEA:52848"/>
        <dbReference type="Rhea" id="RHEA-COMP:13381"/>
        <dbReference type="Rhea" id="RHEA-COMP:13383"/>
        <dbReference type="ChEBI" id="CHEBI:15378"/>
        <dbReference type="ChEBI" id="CHEBI:57856"/>
        <dbReference type="ChEBI" id="CHEBI:134278"/>
        <dbReference type="ChEBI" id="CHEBI:136877"/>
        <dbReference type="ChEBI" id="CHEBI:136879"/>
    </reaction>
</comment>
<evidence type="ECO:0000256" key="1">
    <source>
        <dbReference type="ARBA" id="ARBA00022679"/>
    </source>
</evidence>
<reference evidence="4 5" key="1">
    <citation type="submission" date="2019-03" db="EMBL/GenBank/DDBJ databases">
        <title>Genomic Encyclopedia of Type Strains, Phase IV (KMG-IV): sequencing the most valuable type-strain genomes for metagenomic binning, comparative biology and taxonomic classification.</title>
        <authorList>
            <person name="Goeker M."/>
        </authorList>
    </citation>
    <scope>NUCLEOTIDE SEQUENCE [LARGE SCALE GENOMIC DNA]</scope>
    <source>
        <strain evidence="4 5">DSM 18577</strain>
    </source>
</reference>
<dbReference type="InterPro" id="IPR010017">
    <property type="entry name" value="CmoB"/>
</dbReference>
<accession>A0A4R1JBG0</accession>
<dbReference type="AlphaFoldDB" id="A0A4R1JBG0"/>
<evidence type="ECO:0000256" key="3">
    <source>
        <dbReference type="HAMAP-Rule" id="MF_01590"/>
    </source>
</evidence>
<dbReference type="RefSeq" id="WP_131913292.1">
    <property type="nucleotide sequence ID" value="NZ_OU594967.1"/>
</dbReference>
<dbReference type="GO" id="GO:0016765">
    <property type="term" value="F:transferase activity, transferring alkyl or aryl (other than methyl) groups"/>
    <property type="evidence" value="ECO:0007669"/>
    <property type="project" value="UniProtKB-UniRule"/>
</dbReference>
<dbReference type="NCBIfam" id="NF011650">
    <property type="entry name" value="PRK15068.1"/>
    <property type="match status" value="1"/>
</dbReference>
<feature type="binding site" evidence="3">
    <location>
        <position position="110"/>
    </location>
    <ligand>
        <name>carboxy-S-adenosyl-L-methionine</name>
        <dbReference type="ChEBI" id="CHEBI:134278"/>
    </ligand>
</feature>
<keyword evidence="5" id="KW-1185">Reference proteome</keyword>
<proteinExistence type="inferred from homology"/>
<feature type="binding site" evidence="3">
    <location>
        <position position="91"/>
    </location>
    <ligand>
        <name>carboxy-S-adenosyl-L-methionine</name>
        <dbReference type="ChEBI" id="CHEBI:134278"/>
    </ligand>
</feature>
<dbReference type="CDD" id="cd02440">
    <property type="entry name" value="AdoMet_MTases"/>
    <property type="match status" value="1"/>
</dbReference>
<keyword evidence="1 3" id="KW-0808">Transferase</keyword>
<evidence type="ECO:0000313" key="4">
    <source>
        <dbReference type="EMBL" id="TCK47479.1"/>
    </source>
</evidence>
<name>A0A4R1JBG0_9GAMM</name>
<comment type="function">
    <text evidence="3">Catalyzes carboxymethyl transfer from carboxy-S-adenosyl-L-methionine (Cx-SAM) to 5-hydroxyuridine (ho5U) to form 5-carboxymethoxyuridine (cmo5U) at position 34 in tRNAs.</text>
</comment>
<keyword evidence="2 3" id="KW-0819">tRNA processing</keyword>
<gene>
    <name evidence="3" type="primary">cmoB</name>
    <name evidence="4" type="ORF">EV690_2506</name>
</gene>
<dbReference type="GO" id="GO:0008168">
    <property type="term" value="F:methyltransferase activity"/>
    <property type="evidence" value="ECO:0007669"/>
    <property type="project" value="UniProtKB-KW"/>
</dbReference>
<dbReference type="EMBL" id="SMGD01000014">
    <property type="protein sequence ID" value="TCK47479.1"/>
    <property type="molecule type" value="Genomic_DNA"/>
</dbReference>
<organism evidence="4 5">
    <name type="scientific">Celerinatantimonas diazotrophica</name>
    <dbReference type="NCBI Taxonomy" id="412034"/>
    <lineage>
        <taxon>Bacteria</taxon>
        <taxon>Pseudomonadati</taxon>
        <taxon>Pseudomonadota</taxon>
        <taxon>Gammaproteobacteria</taxon>
        <taxon>Celerinatantimonadaceae</taxon>
        <taxon>Celerinatantimonas</taxon>
    </lineage>
</organism>
<dbReference type="SUPFAM" id="SSF53335">
    <property type="entry name" value="S-adenosyl-L-methionine-dependent methyltransferases"/>
    <property type="match status" value="1"/>
</dbReference>
<comment type="similarity">
    <text evidence="3">Belongs to the class I-like SAM-binding methyltransferase superfamily. CmoB family.</text>
</comment>
<dbReference type="PANTHER" id="PTHR43464:SF95">
    <property type="entry name" value="TRNA U34 CARBOXYMETHYLTRANSFERASE"/>
    <property type="match status" value="1"/>
</dbReference>
<dbReference type="EC" id="2.5.1.-" evidence="3"/>
<dbReference type="OrthoDB" id="9773188at2"/>
<dbReference type="Proteomes" id="UP000295565">
    <property type="component" value="Unassembled WGS sequence"/>
</dbReference>
<feature type="binding site" evidence="3">
    <location>
        <position position="196"/>
    </location>
    <ligand>
        <name>carboxy-S-adenosyl-L-methionine</name>
        <dbReference type="ChEBI" id="CHEBI:134278"/>
    </ligand>
</feature>
<dbReference type="HAMAP" id="MF_01590">
    <property type="entry name" value="tRNA_carboxymethyltr_CmoB"/>
    <property type="match status" value="1"/>
</dbReference>
<dbReference type="GO" id="GO:0002098">
    <property type="term" value="P:tRNA wobble uridine modification"/>
    <property type="evidence" value="ECO:0007669"/>
    <property type="project" value="InterPro"/>
</dbReference>
<dbReference type="InterPro" id="IPR027555">
    <property type="entry name" value="Mo5U34_MeTrfas-like"/>
</dbReference>
<comment type="subunit">
    <text evidence="3">Homotetramer.</text>
</comment>
<sequence length="329" mass="37663">MIEFGNFYAQIAKKSLASWLEVLPKQLKVWRDEQAHGLLPNWEKVLAKLPDQSGAKIDLTNGVTIEAKEGLAEGQIRKVENLLRSYHPWRKGPYRIFDFDIDTEWRSDWKWDRLAQHISPLKYRQVLDVGCGNGYHMWRMLGADAEFVVGIDPSSLFLAQFEAIRQLAGNPQNIHLLPLGIEQLPPLQAFDTVFSMGVLYHRRSPIEHIFQLKDQLVHGGELILETLVVEGNKDTVLTPQGRYAKMNNVWFLPSVDLLALWLEKCGLEQVRCVDVTVTSVQEQRRTQWMTNESLEQFLDPNDPSRTIEGLPAPKRAVMIARKPSANDDD</sequence>
<keyword evidence="4" id="KW-0489">Methyltransferase</keyword>
<evidence type="ECO:0000256" key="2">
    <source>
        <dbReference type="ARBA" id="ARBA00022694"/>
    </source>
</evidence>
<feature type="binding site" evidence="3">
    <location>
        <begin position="181"/>
        <end position="182"/>
    </location>
    <ligand>
        <name>carboxy-S-adenosyl-L-methionine</name>
        <dbReference type="ChEBI" id="CHEBI:134278"/>
    </ligand>
</feature>
<evidence type="ECO:0000313" key="5">
    <source>
        <dbReference type="Proteomes" id="UP000295565"/>
    </source>
</evidence>
<feature type="binding site" evidence="3">
    <location>
        <position position="130"/>
    </location>
    <ligand>
        <name>carboxy-S-adenosyl-L-methionine</name>
        <dbReference type="ChEBI" id="CHEBI:134278"/>
    </ligand>
</feature>
<feature type="binding site" evidence="3">
    <location>
        <position position="315"/>
    </location>
    <ligand>
        <name>carboxy-S-adenosyl-L-methionine</name>
        <dbReference type="ChEBI" id="CHEBI:134278"/>
    </ligand>
</feature>
<dbReference type="PANTHER" id="PTHR43464">
    <property type="entry name" value="METHYLTRANSFERASE"/>
    <property type="match status" value="1"/>
</dbReference>
<feature type="binding site" evidence="3">
    <location>
        <position position="105"/>
    </location>
    <ligand>
        <name>carboxy-S-adenosyl-L-methionine</name>
        <dbReference type="ChEBI" id="CHEBI:134278"/>
    </ligand>
</feature>
<feature type="binding site" evidence="3">
    <location>
        <position position="200"/>
    </location>
    <ligand>
        <name>carboxy-S-adenosyl-L-methionine</name>
        <dbReference type="ChEBI" id="CHEBI:134278"/>
    </ligand>
</feature>
<feature type="binding site" evidence="3">
    <location>
        <begin position="152"/>
        <end position="154"/>
    </location>
    <ligand>
        <name>carboxy-S-adenosyl-L-methionine</name>
        <dbReference type="ChEBI" id="CHEBI:134278"/>
    </ligand>
</feature>
<dbReference type="NCBIfam" id="TIGR00452">
    <property type="entry name" value="tRNA 5-methoxyuridine(34)/uridine 5-oxyacetic acid(34) synthase CmoB"/>
    <property type="match status" value="1"/>
</dbReference>
<dbReference type="Pfam" id="PF08003">
    <property type="entry name" value="Methyltransf_9"/>
    <property type="match status" value="1"/>
</dbReference>
<protein>
    <recommendedName>
        <fullName evidence="3">tRNA U34 carboxymethyltransferase</fullName>
        <ecNumber evidence="3">2.5.1.-</ecNumber>
    </recommendedName>
</protein>
<dbReference type="Gene3D" id="3.40.50.150">
    <property type="entry name" value="Vaccinia Virus protein VP39"/>
    <property type="match status" value="1"/>
</dbReference>